<reference evidence="5" key="1">
    <citation type="journal article" date="2014" name="Stand. Genomic Sci.">
        <title>Genome sequence of the exopolysaccharide-producing Salipiger mucosus type strain (DSM 16094(T)), a moderately halophilic member of the Roseobacter clade.</title>
        <authorList>
            <person name="Riedel T."/>
            <person name="Spring S."/>
            <person name="Fiebig A."/>
            <person name="Petersen J."/>
            <person name="Kyrpides N.C."/>
            <person name="Goker M."/>
            <person name="Klenk H.P."/>
        </authorList>
    </citation>
    <scope>NUCLEOTIDE SEQUENCE [LARGE SCALE GENOMIC DNA]</scope>
    <source>
        <strain evidence="5">DSM 16094</strain>
    </source>
</reference>
<dbReference type="NCBIfam" id="TIGR01488">
    <property type="entry name" value="HAD-SF-IB"/>
    <property type="match status" value="1"/>
</dbReference>
<dbReference type="GO" id="GO:0046872">
    <property type="term" value="F:metal ion binding"/>
    <property type="evidence" value="ECO:0007669"/>
    <property type="project" value="UniProtKB-KW"/>
</dbReference>
<comment type="caution">
    <text evidence="4">The sequence shown here is derived from an EMBL/GenBank/DDBJ whole genome shotgun (WGS) entry which is preliminary data.</text>
</comment>
<dbReference type="EMBL" id="APVH01000050">
    <property type="protein sequence ID" value="EPX76396.1"/>
    <property type="molecule type" value="Genomic_DNA"/>
</dbReference>
<dbReference type="Proteomes" id="UP000015347">
    <property type="component" value="Unassembled WGS sequence"/>
</dbReference>
<dbReference type="OrthoDB" id="9794212at2"/>
<dbReference type="PANTHER" id="PTHR43344">
    <property type="entry name" value="PHOSPHOSERINE PHOSPHATASE"/>
    <property type="match status" value="1"/>
</dbReference>
<dbReference type="RefSeq" id="WP_020042576.1">
    <property type="nucleotide sequence ID" value="NZ_KE557283.1"/>
</dbReference>
<keyword evidence="5" id="KW-1185">Reference proteome</keyword>
<evidence type="ECO:0000256" key="1">
    <source>
        <dbReference type="ARBA" id="ARBA00022723"/>
    </source>
</evidence>
<keyword evidence="2 4" id="KW-0378">Hydrolase</keyword>
<evidence type="ECO:0000256" key="3">
    <source>
        <dbReference type="ARBA" id="ARBA00022842"/>
    </source>
</evidence>
<dbReference type="SUPFAM" id="SSF56784">
    <property type="entry name" value="HAD-like"/>
    <property type="match status" value="1"/>
</dbReference>
<dbReference type="STRING" id="1123237.Salmuc_02898"/>
<evidence type="ECO:0000313" key="5">
    <source>
        <dbReference type="Proteomes" id="UP000015347"/>
    </source>
</evidence>
<gene>
    <name evidence="4" type="ORF">Salmuc_02898</name>
</gene>
<dbReference type="GO" id="GO:0016787">
    <property type="term" value="F:hydrolase activity"/>
    <property type="evidence" value="ECO:0007669"/>
    <property type="project" value="UniProtKB-KW"/>
</dbReference>
<accession>S9Q4W7</accession>
<dbReference type="HOGENOM" id="CLU_052657_1_2_5"/>
<dbReference type="NCBIfam" id="TIGR01490">
    <property type="entry name" value="HAD-SF-IB-hyp1"/>
    <property type="match status" value="1"/>
</dbReference>
<dbReference type="InterPro" id="IPR036412">
    <property type="entry name" value="HAD-like_sf"/>
</dbReference>
<protein>
    <submittedName>
        <fullName evidence="4">HAD-superfamily subfamily IB hydrolase</fullName>
    </submittedName>
</protein>
<dbReference type="Pfam" id="PF12710">
    <property type="entry name" value="HAD"/>
    <property type="match status" value="1"/>
</dbReference>
<proteinExistence type="predicted"/>
<dbReference type="PANTHER" id="PTHR43344:SF13">
    <property type="entry name" value="PHOSPHATASE RV3661-RELATED"/>
    <property type="match status" value="1"/>
</dbReference>
<dbReference type="InterPro" id="IPR050582">
    <property type="entry name" value="HAD-like_SerB"/>
</dbReference>
<name>S9Q4W7_9RHOB</name>
<evidence type="ECO:0000256" key="2">
    <source>
        <dbReference type="ARBA" id="ARBA00022801"/>
    </source>
</evidence>
<dbReference type="eggNOG" id="COG0560">
    <property type="taxonomic scope" value="Bacteria"/>
</dbReference>
<keyword evidence="1" id="KW-0479">Metal-binding</keyword>
<organism evidence="4 5">
    <name type="scientific">Salipiger mucosus DSM 16094</name>
    <dbReference type="NCBI Taxonomy" id="1123237"/>
    <lineage>
        <taxon>Bacteria</taxon>
        <taxon>Pseudomonadati</taxon>
        <taxon>Pseudomonadota</taxon>
        <taxon>Alphaproteobacteria</taxon>
        <taxon>Rhodobacterales</taxon>
        <taxon>Roseobacteraceae</taxon>
        <taxon>Salipiger</taxon>
    </lineage>
</organism>
<dbReference type="InterPro" id="IPR023214">
    <property type="entry name" value="HAD_sf"/>
</dbReference>
<dbReference type="AlphaFoldDB" id="S9Q4W7"/>
<dbReference type="InterPro" id="IPR006385">
    <property type="entry name" value="HAD_hydro_SerB1"/>
</dbReference>
<keyword evidence="3" id="KW-0460">Magnesium</keyword>
<dbReference type="Gene3D" id="1.20.1440.100">
    <property type="entry name" value="SG protein - dephosphorylation function"/>
    <property type="match status" value="1"/>
</dbReference>
<sequence>MAPASDRAFAFFDVDETLIVEKSMFTVLDALGRDAPGFDAAGHRSAITRMRDKGYSRASVNRYFYRGLAGLEVSRVERVAAAYFADRAASSSPLFIASTTERLRALADSGISAVAVSGSAEVFIRPVMAMLGIRHVLATRLATEIADRLTGEIKGACMIGEGKTEAVHTFLEREGADAAGCWGFGDHLSDFPFLEMLGHPHIVAGNADAVAEAGRRGWPVLDAPEMEAEAA</sequence>
<dbReference type="Gene3D" id="3.40.50.1000">
    <property type="entry name" value="HAD superfamily/HAD-like"/>
    <property type="match status" value="1"/>
</dbReference>
<evidence type="ECO:0000313" key="4">
    <source>
        <dbReference type="EMBL" id="EPX76396.1"/>
    </source>
</evidence>